<keyword evidence="1" id="KW-1133">Transmembrane helix</keyword>
<gene>
    <name evidence="2" type="ORF">LTR84_003654</name>
</gene>
<evidence type="ECO:0008006" key="4">
    <source>
        <dbReference type="Google" id="ProtNLM"/>
    </source>
</evidence>
<keyword evidence="1" id="KW-0812">Transmembrane</keyword>
<protein>
    <recommendedName>
        <fullName evidence="4">DUF962 domain-containing protein</fullName>
    </recommendedName>
</protein>
<evidence type="ECO:0000256" key="1">
    <source>
        <dbReference type="SAM" id="Phobius"/>
    </source>
</evidence>
<feature type="transmembrane region" description="Helical" evidence="1">
    <location>
        <begin position="141"/>
        <end position="161"/>
    </location>
</feature>
<keyword evidence="1" id="KW-0472">Membrane</keyword>
<feature type="transmembrane region" description="Helical" evidence="1">
    <location>
        <begin position="20"/>
        <end position="42"/>
    </location>
</feature>
<dbReference type="GO" id="GO:0005783">
    <property type="term" value="C:endoplasmic reticulum"/>
    <property type="evidence" value="ECO:0007669"/>
    <property type="project" value="TreeGrafter"/>
</dbReference>
<dbReference type="GO" id="GO:0046521">
    <property type="term" value="P:sphingoid catabolic process"/>
    <property type="evidence" value="ECO:0007669"/>
    <property type="project" value="TreeGrafter"/>
</dbReference>
<sequence>MSLNLEKQLRFYGAYHHNPANIGIHLIGVPVILWTTFLLGTNTPTLIPLPDANTVPYLDLNIGTLLCIAYSALYILLEPVAGSALSVLLFAGTAYGKYLTSLHGMTANFWAVCGFAAAWIAQFVGHGLFEGRAPALLDNLFQALFLAPLFVWLELLFALGYRPELRNRVEKMVIQDIAKFREAKTQKANGTANGTVTNGHAKQS</sequence>
<dbReference type="RefSeq" id="XP_064704959.1">
    <property type="nucleotide sequence ID" value="XM_064847238.1"/>
</dbReference>
<dbReference type="GeneID" id="89971837"/>
<dbReference type="PANTHER" id="PTHR28026">
    <property type="entry name" value="DUF962 DOMAIN PROTEIN (AFU_ORTHOLOGUE AFUA_8G05310)"/>
    <property type="match status" value="1"/>
</dbReference>
<accession>A0AAV9N7Z5</accession>
<dbReference type="Proteomes" id="UP001358417">
    <property type="component" value="Unassembled WGS sequence"/>
</dbReference>
<evidence type="ECO:0000313" key="2">
    <source>
        <dbReference type="EMBL" id="KAK5050373.1"/>
    </source>
</evidence>
<dbReference type="PANTHER" id="PTHR28026:SF9">
    <property type="entry name" value="2-HYDROXY-PALMITIC ACID DIOXYGENASE MPO1"/>
    <property type="match status" value="1"/>
</dbReference>
<evidence type="ECO:0000313" key="3">
    <source>
        <dbReference type="Proteomes" id="UP001358417"/>
    </source>
</evidence>
<dbReference type="AlphaFoldDB" id="A0AAV9N7Z5"/>
<dbReference type="EMBL" id="JAVRRD010000017">
    <property type="protein sequence ID" value="KAK5050373.1"/>
    <property type="molecule type" value="Genomic_DNA"/>
</dbReference>
<feature type="transmembrane region" description="Helical" evidence="1">
    <location>
        <begin position="107"/>
        <end position="129"/>
    </location>
</feature>
<organism evidence="2 3">
    <name type="scientific">Exophiala bonariae</name>
    <dbReference type="NCBI Taxonomy" id="1690606"/>
    <lineage>
        <taxon>Eukaryota</taxon>
        <taxon>Fungi</taxon>
        <taxon>Dikarya</taxon>
        <taxon>Ascomycota</taxon>
        <taxon>Pezizomycotina</taxon>
        <taxon>Eurotiomycetes</taxon>
        <taxon>Chaetothyriomycetidae</taxon>
        <taxon>Chaetothyriales</taxon>
        <taxon>Herpotrichiellaceae</taxon>
        <taxon>Exophiala</taxon>
    </lineage>
</organism>
<keyword evidence="3" id="KW-1185">Reference proteome</keyword>
<feature type="transmembrane region" description="Helical" evidence="1">
    <location>
        <begin position="62"/>
        <end position="95"/>
    </location>
</feature>
<reference evidence="2 3" key="1">
    <citation type="submission" date="2023-08" db="EMBL/GenBank/DDBJ databases">
        <title>Black Yeasts Isolated from many extreme environments.</title>
        <authorList>
            <person name="Coleine C."/>
            <person name="Stajich J.E."/>
            <person name="Selbmann L."/>
        </authorList>
    </citation>
    <scope>NUCLEOTIDE SEQUENCE [LARGE SCALE GENOMIC DNA]</scope>
    <source>
        <strain evidence="2 3">CCFEE 5792</strain>
    </source>
</reference>
<dbReference type="InterPro" id="IPR009305">
    <property type="entry name" value="Mpo1-like"/>
</dbReference>
<proteinExistence type="predicted"/>
<dbReference type="Pfam" id="PF06127">
    <property type="entry name" value="Mpo1-like"/>
    <property type="match status" value="1"/>
</dbReference>
<dbReference type="GO" id="GO:0016020">
    <property type="term" value="C:membrane"/>
    <property type="evidence" value="ECO:0007669"/>
    <property type="project" value="GOC"/>
</dbReference>
<name>A0AAV9N7Z5_9EURO</name>
<comment type="caution">
    <text evidence="2">The sequence shown here is derived from an EMBL/GenBank/DDBJ whole genome shotgun (WGS) entry which is preliminary data.</text>
</comment>